<dbReference type="Pfam" id="PF12014">
    <property type="entry name" value="Cyclin_D1_bind"/>
    <property type="match status" value="1"/>
</dbReference>
<organism evidence="2 3">
    <name type="scientific">Durio zibethinus</name>
    <name type="common">Durian</name>
    <dbReference type="NCBI Taxonomy" id="66656"/>
    <lineage>
        <taxon>Eukaryota</taxon>
        <taxon>Viridiplantae</taxon>
        <taxon>Streptophyta</taxon>
        <taxon>Embryophyta</taxon>
        <taxon>Tracheophyta</taxon>
        <taxon>Spermatophyta</taxon>
        <taxon>Magnoliopsida</taxon>
        <taxon>eudicotyledons</taxon>
        <taxon>Gunneridae</taxon>
        <taxon>Pentapetalae</taxon>
        <taxon>rosids</taxon>
        <taxon>malvids</taxon>
        <taxon>Malvales</taxon>
        <taxon>Malvaceae</taxon>
        <taxon>Helicteroideae</taxon>
        <taxon>Durio</taxon>
    </lineage>
</organism>
<feature type="region of interest" description="Disordered" evidence="1">
    <location>
        <begin position="247"/>
        <end position="267"/>
    </location>
</feature>
<accession>A0A6P6AR50</accession>
<dbReference type="PANTHER" id="PTHR33917">
    <property type="entry name" value="PROTEIN EXECUTER 1, CHLOROPLASTIC"/>
    <property type="match status" value="1"/>
</dbReference>
<dbReference type="Proteomes" id="UP000515121">
    <property type="component" value="Unplaced"/>
</dbReference>
<keyword evidence="2" id="KW-1185">Reference proteome</keyword>
<evidence type="ECO:0000256" key="1">
    <source>
        <dbReference type="SAM" id="MobiDB-lite"/>
    </source>
</evidence>
<gene>
    <name evidence="3" type="primary">LOC111311826</name>
</gene>
<dbReference type="InterPro" id="IPR044680">
    <property type="entry name" value="EX1/2"/>
</dbReference>
<name>A0A6P6AR50_DURZI</name>
<reference evidence="3" key="1">
    <citation type="submission" date="2025-08" db="UniProtKB">
        <authorList>
            <consortium name="RefSeq"/>
        </authorList>
    </citation>
    <scope>IDENTIFICATION</scope>
    <source>
        <tissue evidence="3">Fruit stalk</tissue>
    </source>
</reference>
<proteinExistence type="predicted"/>
<dbReference type="RefSeq" id="XP_022767310.1">
    <property type="nucleotide sequence ID" value="XM_022911575.1"/>
</dbReference>
<dbReference type="GO" id="GO:0042651">
    <property type="term" value="C:thylakoid membrane"/>
    <property type="evidence" value="ECO:0007669"/>
    <property type="project" value="TreeGrafter"/>
</dbReference>
<dbReference type="AlphaFoldDB" id="A0A6P6AR50"/>
<dbReference type="OrthoDB" id="722566at2759"/>
<dbReference type="KEGG" id="dzi:111311826"/>
<protein>
    <submittedName>
        <fullName evidence="3">Protein EXECUTER 2, chloroplastic isoform X1</fullName>
    </submittedName>
</protein>
<feature type="region of interest" description="Disordered" evidence="1">
    <location>
        <begin position="332"/>
        <end position="354"/>
    </location>
</feature>
<dbReference type="GO" id="GO:0010343">
    <property type="term" value="P:singlet oxygen-mediated programmed cell death"/>
    <property type="evidence" value="ECO:0007669"/>
    <property type="project" value="InterPro"/>
</dbReference>
<evidence type="ECO:0000313" key="2">
    <source>
        <dbReference type="Proteomes" id="UP000515121"/>
    </source>
</evidence>
<dbReference type="PANTHER" id="PTHR33917:SF2">
    <property type="entry name" value="PROTEIN EXECUTER 2, CHLOROPLASTIC"/>
    <property type="match status" value="1"/>
</dbReference>
<dbReference type="GeneID" id="111311826"/>
<feature type="compositionally biased region" description="Polar residues" evidence="1">
    <location>
        <begin position="247"/>
        <end position="263"/>
    </location>
</feature>
<sequence length="653" mass="72961">MVVSNHLYGVGHPISMLQLKPFCYIDFSAKKSSNFSFVLGWNWSFATVQNRPFLKHQPKNSSLRCCFNNSNKGIIPINDNTISSSSEWDWNRWSRHFSEIEQAESYASVLKFQLEDAIDKEDFQEAAKLKLAIAEVASKDSVAEIMSQLKNAIDEERYHDASRLSRQTGSGLMGWWVGYSKDSDDPFGRLVRITPGVGRFVARSYSPRQLLSASPGTPLYEIFVVKEDEETYFMQVVYLQHVKGSSMNSTSASAKPTKTPSTSEVEKASVIDVQGNEGKVERSDEKGINIEGATEEGIKSVINFLKNKIPGLKVKVMNVDVSEEEIVNDSVEQLMQEDEEKTASTENSEDETNDLEEIQRDGVASEEGSNSAVDSNDLDMKLFIGGLVHNNEDTPSKDEYVRLPADIKDLERDSFLLHVPKRSLDNDTGESKVSKVKMAAITAQGVSELMPPDVAKAFWGSNKASSKVSRDVREIVKLAVSQARRRSRLSEYTNFNRISSDNGNSDPFEGLYVGAFGPYGAEIVQLRRKYGRWNNADDESSDVEFFEYVEAVKLTGDLNVPAGQVTFRAKIGRESRLPNRGLYPDELGVVACYKGQGRIAEFGFHNPRWVDGELLQLNGKGIGPYVKGADLGFLYIVPEQSFLVLFNRLRLPD</sequence>
<evidence type="ECO:0000313" key="3">
    <source>
        <dbReference type="RefSeq" id="XP_022767310.1"/>
    </source>
</evidence>